<dbReference type="OrthoDB" id="1929108at2759"/>
<accession>J3LU48</accession>
<dbReference type="KEGG" id="obr:102710684"/>
<sequence>MIRYQIRNEYGLSDPELYSPGGKDDPEALLEGVAMAGLVGVLRQLGDLAEFAAEIFHGLHEDVMACASRGHGLMLRMRQLEAEFPAVEKAIICQSDHSNYPHDDGVEWRANLQINQNMISQGDMPRFILDSYEECRGPPRLFTLDKFDVAGAGASLKRYSDPSFFKTEHSSDMIETDTMIEKRPRKFKKKTLRWRKGETLESLLIANSESHTTPKDQSSRKVPPRTTKLKYRYPRDSDHKTISRMCREHMQEIILSQQKIFSNYSSRHYHAKFRSIDSSETTSSFGEDNFNTRVQSSAKLELTKVVPINEFDTMGINSTHINGSDGLAALEADGGQLQVTQHDPNKVEDVCKRSLMKQNAMFSNSDRMHSVQKENLLSAVVPTDQNGDLCRPDDTGTDQENFVDALNNIESEGEAHAEMKIKRELGARMELDGLNFHHDEGENELHMEFSELGHVIDSSPCLSDSCYGGERERAISSNGKMSEEPCNDVDLMEMDVSSSSSVLSDDSDVVGTNGNMNGFQQYQNASLSNDYHAMTAHSSDKQLSQKSSGLDGSSINSDNCIEKPYHSVEDDQTFAPDGTSMILGSHNDVSQNDEEIEVRNADDSLLHSTISNQEEHRSNNQLEGVGVHTSTSSGQVNSFPNMDPAMCKKDLASNNVAVPKEIDANTPSTGLNTDCTHKHVDEFDSGDAPIKSSMQNAPLYESDDDDIAEELNSLPEDDLYKYDVEDLYKHVPKDDEIVVLGKGPSTRAKRPKTHQEDLMQLSAVPGHFSYGQELPGLTEAVSSPREEEEDGEGEENHADEVLMPSCPDLNDEKKPTLAEVLLACSNATLLDTSSSCSEHDESTETGKIAKSDEVLVNVEVAEESITGSFADDMVPFEEDLHDGAKYADKAEFVATNSREENSSHDVQVQSSSPCREELETVKAPCENVGSLDESQEYSFEKSMWPANNLPQHIVIKSTGEACSDIDGIQHLSASPCQKIPVCQEELPEETSRKAEVPYHCDLEKDGSVILNSKMVEEQPENIDLVGESCAQDSFGTNPFMDPGYKANHALTDPCPSYQPSFSEEEQDFISELLVQHGNMGIIEDLNPVVDPLWESATPPDEAPLPSEVMSEEDFRSFCHEYHEIDFTAELESFNDKPASDSIDISNSFVTSESELPYCASAVWTGLDQEEARDAPGDTSMHVSAIEGPDDGAAKSDLKSDEPFIDEKIPELGVPSVPMELEVEQHGLHEVDSHSTSQLLESDKIDETCSSPSDNSITEKEIHENCANLVSNAFINERINELAVPLSNSVSLEPTEEAHSSNDDSYQDPWPSTSEGMDEVDDNSLSKLIQAQGSEVLVLGEFDSQVVPSSSVKIDHVAVPPLSTVLEAEQVPEDCISVEHNSQITKSSLVDEETDELDDSSPLSTAHLVEVEREVCVPGESAPQIASYSPSNDKVDEPNFSPLSSSVLIKLESEDNVSGDLDSHIIPCSSVNVKTNEPDTDTSTNVLPVELEQEVCSSLEFVSQIAPCSLNDDKVCELDGSPSKQLESEKGSYCSPKVDRQIALYSSVVLAETSTMPSARAMPSTKETYRLLSPVPPPSEPFPDISCEDPQKPPPLPPLLWRLGKPRLGIASTKDHMPEPEGGKNPVLHTSDTEMDNMPGTPSGMTESVEPVSCQEINERHLDPILDNNDQGVESRRLSTLLTVNDVAGTEHVQLFPEDCENINHQEHVSSSETDVEEHHNGTGITDVTNSHPSKPLFLNLLYEHAVSQQGLQGSVFPLDDSDSNEHASYRAVSEDERTVDNHNAACAMDLHSKSSPTSGHVSENECNQQPHGESLSATSVDKEHTSDAPCEDNKLKDHFITSEACSYATNLPASGLLTEEGSIHNGESQDEGPLPSEESSGCLDYPHYDHRLEKEDIHRPDGYAATPSDNNYLKSPQEGGYSHAEQPPVIGWTVRPQMLHPNYGISMEENQFEPKVEDHLLIKKPISIRNIPRNPLVDAVVAHDRSTMRKISELVPPTDKTKPNERNLLLEQIRNKTFNLKPVSSAKPTTIRTPPRASTRNLKVAAIIEKANAIRQAVGSDDEDGDNWSESSDT</sequence>
<feature type="compositionally biased region" description="Basic and acidic residues" evidence="2">
    <location>
        <begin position="1820"/>
        <end position="1832"/>
    </location>
</feature>
<feature type="region of interest" description="Disordered" evidence="2">
    <location>
        <begin position="536"/>
        <end position="555"/>
    </location>
</feature>
<evidence type="ECO:0000256" key="1">
    <source>
        <dbReference type="ARBA" id="ARBA00006993"/>
    </source>
</evidence>
<feature type="region of interest" description="Disordered" evidence="2">
    <location>
        <begin position="1858"/>
        <end position="1924"/>
    </location>
</feature>
<keyword evidence="5" id="KW-1185">Reference proteome</keyword>
<gene>
    <name evidence="4" type="primary">LOC102710684</name>
</gene>
<dbReference type="GO" id="GO:0005856">
    <property type="term" value="C:cytoskeleton"/>
    <property type="evidence" value="ECO:0007669"/>
    <property type="project" value="UniProtKB-SubCell"/>
</dbReference>
<dbReference type="HOGENOM" id="CLU_232334_0_0_1"/>
<organism evidence="4">
    <name type="scientific">Oryza brachyantha</name>
    <name type="common">malo sina</name>
    <dbReference type="NCBI Taxonomy" id="4533"/>
    <lineage>
        <taxon>Eukaryota</taxon>
        <taxon>Viridiplantae</taxon>
        <taxon>Streptophyta</taxon>
        <taxon>Embryophyta</taxon>
        <taxon>Tracheophyta</taxon>
        <taxon>Spermatophyta</taxon>
        <taxon>Magnoliopsida</taxon>
        <taxon>Liliopsida</taxon>
        <taxon>Poales</taxon>
        <taxon>Poaceae</taxon>
        <taxon>BOP clade</taxon>
        <taxon>Oryzoideae</taxon>
        <taxon>Oryzeae</taxon>
        <taxon>Oryzinae</taxon>
        <taxon>Oryza</taxon>
    </lineage>
</organism>
<feature type="region of interest" description="Disordered" evidence="2">
    <location>
        <begin position="1290"/>
        <end position="1319"/>
    </location>
</feature>
<dbReference type="GO" id="GO:0003779">
    <property type="term" value="F:actin binding"/>
    <property type="evidence" value="ECO:0007669"/>
    <property type="project" value="UniProtKB-KW"/>
</dbReference>
<dbReference type="InterPro" id="IPR028288">
    <property type="entry name" value="SCAR/WAVE_fam"/>
</dbReference>
<feature type="region of interest" description="Disordered" evidence="2">
    <location>
        <begin position="205"/>
        <end position="227"/>
    </location>
</feature>
<dbReference type="Proteomes" id="UP000006038">
    <property type="component" value="Chromosome 3"/>
</dbReference>
<comment type="similarity">
    <text evidence="1">Belongs to the SCAR/WAVE family.</text>
</comment>
<dbReference type="GO" id="GO:0030036">
    <property type="term" value="P:actin cytoskeleton organization"/>
    <property type="evidence" value="ECO:0007669"/>
    <property type="project" value="InterPro"/>
</dbReference>
<evidence type="ECO:0000313" key="4">
    <source>
        <dbReference type="EnsemblPlants" id="OB03G45740.1"/>
    </source>
</evidence>
<feature type="region of interest" description="Disordered" evidence="2">
    <location>
        <begin position="779"/>
        <end position="802"/>
    </location>
</feature>
<reference evidence="4" key="1">
    <citation type="journal article" date="2013" name="Nat. Commun.">
        <title>Whole-genome sequencing of Oryza brachyantha reveals mechanisms underlying Oryza genome evolution.</title>
        <authorList>
            <person name="Chen J."/>
            <person name="Huang Q."/>
            <person name="Gao D."/>
            <person name="Wang J."/>
            <person name="Lang Y."/>
            <person name="Liu T."/>
            <person name="Li B."/>
            <person name="Bai Z."/>
            <person name="Luis Goicoechea J."/>
            <person name="Liang C."/>
            <person name="Chen C."/>
            <person name="Zhang W."/>
            <person name="Sun S."/>
            <person name="Liao Y."/>
            <person name="Zhang X."/>
            <person name="Yang L."/>
            <person name="Song C."/>
            <person name="Wang M."/>
            <person name="Shi J."/>
            <person name="Liu G."/>
            <person name="Liu J."/>
            <person name="Zhou H."/>
            <person name="Zhou W."/>
            <person name="Yu Q."/>
            <person name="An N."/>
            <person name="Chen Y."/>
            <person name="Cai Q."/>
            <person name="Wang B."/>
            <person name="Liu B."/>
            <person name="Min J."/>
            <person name="Huang Y."/>
            <person name="Wu H."/>
            <person name="Li Z."/>
            <person name="Zhang Y."/>
            <person name="Yin Y."/>
            <person name="Song W."/>
            <person name="Jiang J."/>
            <person name="Jackson S.A."/>
            <person name="Wing R.A."/>
            <person name="Wang J."/>
            <person name="Chen M."/>
        </authorList>
    </citation>
    <scope>NUCLEOTIDE SEQUENCE [LARGE SCALE GENOMIC DNA]</scope>
    <source>
        <strain evidence="4">cv. IRGC 101232</strain>
    </source>
</reference>
<dbReference type="Gramene" id="OB03G45740.1">
    <property type="protein sequence ID" value="OB03G45740.1"/>
    <property type="gene ID" value="OB03G45740"/>
</dbReference>
<feature type="region of interest" description="Disordered" evidence="2">
    <location>
        <begin position="1753"/>
        <end position="1777"/>
    </location>
</feature>
<dbReference type="GO" id="GO:2000601">
    <property type="term" value="P:positive regulation of Arp2/3 complex-mediated actin nucleation"/>
    <property type="evidence" value="ECO:0007669"/>
    <property type="project" value="TreeGrafter"/>
</dbReference>
<feature type="region of interest" description="Disordered" evidence="2">
    <location>
        <begin position="1384"/>
        <end position="1404"/>
    </location>
</feature>
<dbReference type="PANTHER" id="PTHR12902">
    <property type="entry name" value="WASP-1"/>
    <property type="match status" value="1"/>
</dbReference>
<evidence type="ECO:0000256" key="2">
    <source>
        <dbReference type="SAM" id="MobiDB-lite"/>
    </source>
</evidence>
<evidence type="ECO:0000313" key="5">
    <source>
        <dbReference type="Proteomes" id="UP000006038"/>
    </source>
</evidence>
<dbReference type="GO" id="GO:0071933">
    <property type="term" value="F:Arp2/3 complex binding"/>
    <property type="evidence" value="ECO:0007669"/>
    <property type="project" value="TreeGrafter"/>
</dbReference>
<feature type="compositionally biased region" description="Basic and acidic residues" evidence="2">
    <location>
        <begin position="1763"/>
        <end position="1777"/>
    </location>
</feature>
<dbReference type="PROSITE" id="PS51082">
    <property type="entry name" value="WH2"/>
    <property type="match status" value="1"/>
</dbReference>
<dbReference type="eggNOG" id="ENOG502QTI6">
    <property type="taxonomic scope" value="Eukaryota"/>
</dbReference>
<dbReference type="OMA" id="HDSDEYN"/>
<dbReference type="Gene3D" id="6.10.280.150">
    <property type="match status" value="1"/>
</dbReference>
<feature type="compositionally biased region" description="Polar residues" evidence="2">
    <location>
        <begin position="1793"/>
        <end position="1819"/>
    </location>
</feature>
<dbReference type="GeneID" id="102710684"/>
<dbReference type="EnsemblPlants" id="OB03G45740.1">
    <property type="protein sequence ID" value="OB03G45740.1"/>
    <property type="gene ID" value="OB03G45740"/>
</dbReference>
<feature type="domain" description="WH2" evidence="3">
    <location>
        <begin position="2005"/>
        <end position="2023"/>
    </location>
</feature>
<feature type="region of interest" description="Disordered" evidence="2">
    <location>
        <begin position="1707"/>
        <end position="1730"/>
    </location>
</feature>
<proteinExistence type="inferred from homology"/>
<name>J3LU48_ORYBR</name>
<evidence type="ECO:0000259" key="3">
    <source>
        <dbReference type="PROSITE" id="PS51082"/>
    </source>
</evidence>
<feature type="compositionally biased region" description="Acidic residues" evidence="2">
    <location>
        <begin position="1389"/>
        <end position="1398"/>
    </location>
</feature>
<dbReference type="RefSeq" id="XP_006651955.1">
    <property type="nucleotide sequence ID" value="XM_006651892.3"/>
</dbReference>
<dbReference type="Gene3D" id="1.20.5.340">
    <property type="match status" value="1"/>
</dbReference>
<feature type="compositionally biased region" description="Basic and acidic residues" evidence="2">
    <location>
        <begin position="1886"/>
        <end position="1901"/>
    </location>
</feature>
<feature type="compositionally biased region" description="Polar residues" evidence="2">
    <location>
        <begin position="541"/>
        <end position="555"/>
    </location>
</feature>
<protein>
    <recommendedName>
        <fullName evidence="3">WH2 domain-containing protein</fullName>
    </recommendedName>
</protein>
<dbReference type="InterPro" id="IPR003124">
    <property type="entry name" value="WH2_dom"/>
</dbReference>
<dbReference type="STRING" id="4533.J3LU48"/>
<dbReference type="GO" id="GO:0034237">
    <property type="term" value="F:protein kinase A regulatory subunit binding"/>
    <property type="evidence" value="ECO:0007669"/>
    <property type="project" value="TreeGrafter"/>
</dbReference>
<feature type="region of interest" description="Disordered" evidence="2">
    <location>
        <begin position="1789"/>
        <end position="1832"/>
    </location>
</feature>
<reference evidence="4" key="2">
    <citation type="submission" date="2013-04" db="UniProtKB">
        <authorList>
            <consortium name="EnsemblPlants"/>
        </authorList>
    </citation>
    <scope>IDENTIFICATION</scope>
</reference>
<dbReference type="PANTHER" id="PTHR12902:SF1">
    <property type="entry name" value="WISKOTT-ALDRICH SYNDROME PROTEIN FAMILY MEMBER"/>
    <property type="match status" value="1"/>
</dbReference>
<feature type="region of interest" description="Disordered" evidence="2">
    <location>
        <begin position="614"/>
        <end position="636"/>
    </location>
</feature>